<proteinExistence type="predicted"/>
<organism evidence="1 2">
    <name type="scientific">Rhizobium binae</name>
    <dbReference type="NCBI Taxonomy" id="1138190"/>
    <lineage>
        <taxon>Bacteria</taxon>
        <taxon>Pseudomonadati</taxon>
        <taxon>Pseudomonadota</taxon>
        <taxon>Alphaproteobacteria</taxon>
        <taxon>Hyphomicrobiales</taxon>
        <taxon>Rhizobiaceae</taxon>
        <taxon>Rhizobium/Agrobacterium group</taxon>
        <taxon>Rhizobium</taxon>
    </lineage>
</organism>
<sequence>MRIEIEEPQQSWVEDFPALKRAIIGAAPAGAHLHHIGSTVIPGLPAKNVIDIQLTVNDLADVDADAFEEAGFERRPIVIDHCPPGLIWRKPICARPSIAARGVRRICTSARKAVSINGTLSFAAISCALIR</sequence>
<accession>A0ABV2MGX1</accession>
<dbReference type="PANTHER" id="PTHR34822">
    <property type="entry name" value="GRPB DOMAIN PROTEIN (AFU_ORTHOLOGUE AFUA_1G01530)"/>
    <property type="match status" value="1"/>
</dbReference>
<protein>
    <submittedName>
        <fullName evidence="1">GrpB-like predicted nucleotidyltransferase (UPF0157 family)</fullName>
    </submittedName>
</protein>
<dbReference type="Proteomes" id="UP001549077">
    <property type="component" value="Unassembled WGS sequence"/>
</dbReference>
<dbReference type="PANTHER" id="PTHR34822:SF1">
    <property type="entry name" value="GRPB FAMILY PROTEIN"/>
    <property type="match status" value="1"/>
</dbReference>
<gene>
    <name evidence="1" type="ORF">ABID08_001944</name>
</gene>
<dbReference type="SUPFAM" id="SSF81301">
    <property type="entry name" value="Nucleotidyltransferase"/>
    <property type="match status" value="1"/>
</dbReference>
<comment type="caution">
    <text evidence="1">The sequence shown here is derived from an EMBL/GenBank/DDBJ whole genome shotgun (WGS) entry which is preliminary data.</text>
</comment>
<dbReference type="Gene3D" id="3.30.460.10">
    <property type="entry name" value="Beta Polymerase, domain 2"/>
    <property type="match status" value="1"/>
</dbReference>
<name>A0ABV2MGX1_9HYPH</name>
<dbReference type="InterPro" id="IPR007344">
    <property type="entry name" value="GrpB/CoaE"/>
</dbReference>
<dbReference type="RefSeq" id="WP_281500960.1">
    <property type="nucleotide sequence ID" value="NZ_JABDXL010000002.1"/>
</dbReference>
<dbReference type="EMBL" id="JBEPMY010000004">
    <property type="protein sequence ID" value="MET3754587.1"/>
    <property type="molecule type" value="Genomic_DNA"/>
</dbReference>
<dbReference type="InterPro" id="IPR043519">
    <property type="entry name" value="NT_sf"/>
</dbReference>
<reference evidence="1 2" key="1">
    <citation type="submission" date="2024-06" db="EMBL/GenBank/DDBJ databases">
        <title>Genomic Encyclopedia of Type Strains, Phase IV (KMG-IV): sequencing the most valuable type-strain genomes for metagenomic binning, comparative biology and taxonomic classification.</title>
        <authorList>
            <person name="Goeker M."/>
        </authorList>
    </citation>
    <scope>NUCLEOTIDE SEQUENCE [LARGE SCALE GENOMIC DNA]</scope>
    <source>
        <strain evidence="1 2">DSM 29288</strain>
    </source>
</reference>
<evidence type="ECO:0000313" key="1">
    <source>
        <dbReference type="EMBL" id="MET3754587.1"/>
    </source>
</evidence>
<keyword evidence="2" id="KW-1185">Reference proteome</keyword>
<dbReference type="Pfam" id="PF04229">
    <property type="entry name" value="GrpB"/>
    <property type="match status" value="1"/>
</dbReference>
<evidence type="ECO:0000313" key="2">
    <source>
        <dbReference type="Proteomes" id="UP001549077"/>
    </source>
</evidence>